<evidence type="ECO:0000313" key="3">
    <source>
        <dbReference type="Proteomes" id="UP001177003"/>
    </source>
</evidence>
<organism evidence="2 3">
    <name type="scientific">Lactuca saligna</name>
    <name type="common">Willowleaf lettuce</name>
    <dbReference type="NCBI Taxonomy" id="75948"/>
    <lineage>
        <taxon>Eukaryota</taxon>
        <taxon>Viridiplantae</taxon>
        <taxon>Streptophyta</taxon>
        <taxon>Embryophyta</taxon>
        <taxon>Tracheophyta</taxon>
        <taxon>Spermatophyta</taxon>
        <taxon>Magnoliopsida</taxon>
        <taxon>eudicotyledons</taxon>
        <taxon>Gunneridae</taxon>
        <taxon>Pentapetalae</taxon>
        <taxon>asterids</taxon>
        <taxon>campanulids</taxon>
        <taxon>Asterales</taxon>
        <taxon>Asteraceae</taxon>
        <taxon>Cichorioideae</taxon>
        <taxon>Cichorieae</taxon>
        <taxon>Lactucinae</taxon>
        <taxon>Lactuca</taxon>
    </lineage>
</organism>
<proteinExistence type="predicted"/>
<feature type="region of interest" description="Disordered" evidence="1">
    <location>
        <begin position="114"/>
        <end position="146"/>
    </location>
</feature>
<dbReference type="Proteomes" id="UP001177003">
    <property type="component" value="Chromosome 2"/>
</dbReference>
<evidence type="ECO:0000313" key="2">
    <source>
        <dbReference type="EMBL" id="CAI9273186.1"/>
    </source>
</evidence>
<name>A0AA35YFT9_LACSI</name>
<protein>
    <submittedName>
        <fullName evidence="2">Uncharacterized protein</fullName>
    </submittedName>
</protein>
<dbReference type="PANTHER" id="PTHR33878:SF6">
    <property type="entry name" value="F1F0-ATPASE INHIBITOR PROTEIN"/>
    <property type="match status" value="1"/>
</dbReference>
<keyword evidence="3" id="KW-1185">Reference proteome</keyword>
<accession>A0AA35YFT9</accession>
<dbReference type="AlphaFoldDB" id="A0AA35YFT9"/>
<dbReference type="InterPro" id="IPR045284">
    <property type="entry name" value="At2g27730-like"/>
</dbReference>
<sequence length="146" mass="16772">MERNEGGNETHVFVVGGSSEKDDNDKCGSGGFLRSRWNVEVVTKFRALRSSDVAEPVGWSSNRSLMAMRSIISSRSHSLLHFKHSSNSNLRLLRLFSDQGRVLDDEERARENLYVKKMEKEKLEKQKQKMEGKDKLDDKDKSEKKP</sequence>
<evidence type="ECO:0000256" key="1">
    <source>
        <dbReference type="SAM" id="MobiDB-lite"/>
    </source>
</evidence>
<gene>
    <name evidence="2" type="ORF">LSALG_LOCUS13347</name>
</gene>
<feature type="region of interest" description="Disordered" evidence="1">
    <location>
        <begin position="1"/>
        <end position="26"/>
    </location>
</feature>
<dbReference type="PANTHER" id="PTHR33878">
    <property type="entry name" value="OS08G0559000 PROTEIN"/>
    <property type="match status" value="1"/>
</dbReference>
<dbReference type="EMBL" id="OX465078">
    <property type="protein sequence ID" value="CAI9273186.1"/>
    <property type="molecule type" value="Genomic_DNA"/>
</dbReference>
<reference evidence="2" key="1">
    <citation type="submission" date="2023-04" db="EMBL/GenBank/DDBJ databases">
        <authorList>
            <person name="Vijverberg K."/>
            <person name="Xiong W."/>
            <person name="Schranz E."/>
        </authorList>
    </citation>
    <scope>NUCLEOTIDE SEQUENCE</scope>
</reference>